<dbReference type="eggNOG" id="ENOG502QU97">
    <property type="taxonomic scope" value="Eukaryota"/>
</dbReference>
<proteinExistence type="predicted"/>
<organism evidence="2 3">
    <name type="scientific">Citrus clementina</name>
    <name type="common">Clementine</name>
    <name type="synonym">Citrus deliciosa x Citrus sinensis</name>
    <dbReference type="NCBI Taxonomy" id="85681"/>
    <lineage>
        <taxon>Eukaryota</taxon>
        <taxon>Viridiplantae</taxon>
        <taxon>Streptophyta</taxon>
        <taxon>Embryophyta</taxon>
        <taxon>Tracheophyta</taxon>
        <taxon>Spermatophyta</taxon>
        <taxon>Magnoliopsida</taxon>
        <taxon>eudicotyledons</taxon>
        <taxon>Gunneridae</taxon>
        <taxon>Pentapetalae</taxon>
        <taxon>rosids</taxon>
        <taxon>malvids</taxon>
        <taxon>Sapindales</taxon>
        <taxon>Rutaceae</taxon>
        <taxon>Aurantioideae</taxon>
        <taxon>Citrus</taxon>
    </lineage>
</organism>
<dbReference type="EMBL" id="KI536661">
    <property type="protein sequence ID" value="ESR53768.1"/>
    <property type="molecule type" value="Genomic_DNA"/>
</dbReference>
<feature type="compositionally biased region" description="Low complexity" evidence="1">
    <location>
        <begin position="93"/>
        <end position="104"/>
    </location>
</feature>
<dbReference type="InParanoid" id="V4T0U5"/>
<feature type="compositionally biased region" description="Basic and acidic residues" evidence="1">
    <location>
        <begin position="206"/>
        <end position="219"/>
    </location>
</feature>
<name>V4T0U5_CITCL</name>
<evidence type="ECO:0000256" key="1">
    <source>
        <dbReference type="SAM" id="MobiDB-lite"/>
    </source>
</evidence>
<feature type="region of interest" description="Disordered" evidence="1">
    <location>
        <begin position="90"/>
        <end position="113"/>
    </location>
</feature>
<dbReference type="KEGG" id="cic:CICLE_v10023936mg"/>
<feature type="compositionally biased region" description="Low complexity" evidence="1">
    <location>
        <begin position="192"/>
        <end position="203"/>
    </location>
</feature>
<evidence type="ECO:0000313" key="2">
    <source>
        <dbReference type="EMBL" id="ESR53768.1"/>
    </source>
</evidence>
<gene>
    <name evidence="2" type="ORF">CICLE_v10023936mg</name>
</gene>
<accession>V4T0U5</accession>
<keyword evidence="3" id="KW-1185">Reference proteome</keyword>
<dbReference type="Gramene" id="ESR53768">
    <property type="protein sequence ID" value="ESR53768"/>
    <property type="gene ID" value="CICLE_v10023936mg"/>
</dbReference>
<sequence>MERKPLMLKDYLKDDLSSCSSSGFKSFPRRQCCTTVRFLLKVDLKAKDYNNTKQLLQRSRSKVAASKTISVLQRASGALRNAVKLIPFPSAKSPSSSVQQTQSQRSKKGLALPRSLSRKLLKRSFWRKANEKEGTIKRCKIFREYLEEQHQPSDQITTSLTPKRVSTCTTSSKSESNNSWAESDFTAHVLHSSSGNSESSSENDSVEIKKFLQSPDKKPVGGNTVGVPVGEDSDTSSEENRKVRCKLFI</sequence>
<feature type="compositionally biased region" description="Low complexity" evidence="1">
    <location>
        <begin position="220"/>
        <end position="230"/>
    </location>
</feature>
<dbReference type="Proteomes" id="UP000030687">
    <property type="component" value="Unassembled WGS sequence"/>
</dbReference>
<dbReference type="PANTHER" id="PTHR33623:SF4">
    <property type="entry name" value="DUF4378 DOMAIN-CONTAINING PROTEIN"/>
    <property type="match status" value="1"/>
</dbReference>
<evidence type="ECO:0000313" key="3">
    <source>
        <dbReference type="Proteomes" id="UP000030687"/>
    </source>
</evidence>
<dbReference type="AlphaFoldDB" id="V4T0U5"/>
<dbReference type="OMA" id="SILECAF"/>
<feature type="region of interest" description="Disordered" evidence="1">
    <location>
        <begin position="151"/>
        <end position="242"/>
    </location>
</feature>
<feature type="compositionally biased region" description="Polar residues" evidence="1">
    <location>
        <begin position="152"/>
        <end position="181"/>
    </location>
</feature>
<protein>
    <submittedName>
        <fullName evidence="2">Uncharacterized protein</fullName>
    </submittedName>
</protein>
<dbReference type="PANTHER" id="PTHR33623">
    <property type="entry name" value="OS04G0572500 PROTEIN"/>
    <property type="match status" value="1"/>
</dbReference>
<reference evidence="2 3" key="1">
    <citation type="submission" date="2013-10" db="EMBL/GenBank/DDBJ databases">
        <authorList>
            <consortium name="International Citrus Genome Consortium"/>
            <person name="Jenkins J."/>
            <person name="Schmutz J."/>
            <person name="Prochnik S."/>
            <person name="Rokhsar D."/>
            <person name="Gmitter F."/>
            <person name="Ollitrault P."/>
            <person name="Machado M."/>
            <person name="Talon M."/>
            <person name="Wincker P."/>
            <person name="Jaillon O."/>
            <person name="Morgante M."/>
        </authorList>
    </citation>
    <scope>NUCLEOTIDE SEQUENCE</scope>
    <source>
        <strain evidence="3">cv. Clemenules</strain>
    </source>
</reference>